<keyword evidence="1" id="KW-0812">Transmembrane</keyword>
<evidence type="ECO:0000256" key="1">
    <source>
        <dbReference type="SAM" id="Phobius"/>
    </source>
</evidence>
<dbReference type="EMBL" id="ML978250">
    <property type="protein sequence ID" value="KAF2026080.1"/>
    <property type="molecule type" value="Genomic_DNA"/>
</dbReference>
<keyword evidence="3" id="KW-1185">Reference proteome</keyword>
<dbReference type="OrthoDB" id="5358884at2759"/>
<keyword evidence="1" id="KW-1133">Transmembrane helix</keyword>
<name>A0A9P4H1V4_9PLEO</name>
<comment type="caution">
    <text evidence="2">The sequence shown here is derived from an EMBL/GenBank/DDBJ whole genome shotgun (WGS) entry which is preliminary data.</text>
</comment>
<sequence length="203" mass="21689">MRHFPSIPEPSSRLNTDSKARPRWTKWPALCLLGLIIAILAGLVGGFIGKAVEGKRLSGSSSDTTIQAQTSACSTAYQTPFASLTPSNPSDASDIPKTGCPDISNGSYPLGTFRTTSSNATYKLTCNTDWVGKDIGSIHATSYNDIGATCIGATFVPAWINRTLAMLMVGMSGNCFLKYNASGYPENYNKEEVLGVCLEARYP</sequence>
<dbReference type="Proteomes" id="UP000799777">
    <property type="component" value="Unassembled WGS sequence"/>
</dbReference>
<organism evidence="2 3">
    <name type="scientific">Setomelanomma holmii</name>
    <dbReference type="NCBI Taxonomy" id="210430"/>
    <lineage>
        <taxon>Eukaryota</taxon>
        <taxon>Fungi</taxon>
        <taxon>Dikarya</taxon>
        <taxon>Ascomycota</taxon>
        <taxon>Pezizomycotina</taxon>
        <taxon>Dothideomycetes</taxon>
        <taxon>Pleosporomycetidae</taxon>
        <taxon>Pleosporales</taxon>
        <taxon>Pleosporineae</taxon>
        <taxon>Phaeosphaeriaceae</taxon>
        <taxon>Setomelanomma</taxon>
    </lineage>
</organism>
<evidence type="ECO:0000313" key="2">
    <source>
        <dbReference type="EMBL" id="KAF2026080.1"/>
    </source>
</evidence>
<dbReference type="AlphaFoldDB" id="A0A9P4H1V4"/>
<feature type="transmembrane region" description="Helical" evidence="1">
    <location>
        <begin position="27"/>
        <end position="48"/>
    </location>
</feature>
<keyword evidence="1" id="KW-0472">Membrane</keyword>
<gene>
    <name evidence="2" type="ORF">EK21DRAFT_92720</name>
</gene>
<proteinExistence type="predicted"/>
<evidence type="ECO:0000313" key="3">
    <source>
        <dbReference type="Proteomes" id="UP000799777"/>
    </source>
</evidence>
<reference evidence="2" key="1">
    <citation type="journal article" date="2020" name="Stud. Mycol.">
        <title>101 Dothideomycetes genomes: a test case for predicting lifestyles and emergence of pathogens.</title>
        <authorList>
            <person name="Haridas S."/>
            <person name="Albert R."/>
            <person name="Binder M."/>
            <person name="Bloem J."/>
            <person name="Labutti K."/>
            <person name="Salamov A."/>
            <person name="Andreopoulos B."/>
            <person name="Baker S."/>
            <person name="Barry K."/>
            <person name="Bills G."/>
            <person name="Bluhm B."/>
            <person name="Cannon C."/>
            <person name="Castanera R."/>
            <person name="Culley D."/>
            <person name="Daum C."/>
            <person name="Ezra D."/>
            <person name="Gonzalez J."/>
            <person name="Henrissat B."/>
            <person name="Kuo A."/>
            <person name="Liang C."/>
            <person name="Lipzen A."/>
            <person name="Lutzoni F."/>
            <person name="Magnuson J."/>
            <person name="Mondo S."/>
            <person name="Nolan M."/>
            <person name="Ohm R."/>
            <person name="Pangilinan J."/>
            <person name="Park H.-J."/>
            <person name="Ramirez L."/>
            <person name="Alfaro M."/>
            <person name="Sun H."/>
            <person name="Tritt A."/>
            <person name="Yoshinaga Y."/>
            <person name="Zwiers L.-H."/>
            <person name="Turgeon B."/>
            <person name="Goodwin S."/>
            <person name="Spatafora J."/>
            <person name="Crous P."/>
            <person name="Grigoriev I."/>
        </authorList>
    </citation>
    <scope>NUCLEOTIDE SEQUENCE</scope>
    <source>
        <strain evidence="2">CBS 110217</strain>
    </source>
</reference>
<protein>
    <submittedName>
        <fullName evidence="2">Uncharacterized protein</fullName>
    </submittedName>
</protein>
<accession>A0A9P4H1V4</accession>